<dbReference type="GO" id="GO:0001733">
    <property type="term" value="F:galactosylceramide sulfotransferase activity"/>
    <property type="evidence" value="ECO:0007669"/>
    <property type="project" value="InterPro"/>
</dbReference>
<dbReference type="AlphaFoldDB" id="A0A8T2IKC1"/>
<evidence type="ECO:0000313" key="10">
    <source>
        <dbReference type="EMBL" id="KAG8431564.1"/>
    </source>
</evidence>
<protein>
    <recommendedName>
        <fullName evidence="12">Galactose-3-O-sulfotransferase 4</fullName>
    </recommendedName>
</protein>
<name>A0A8T2IKC1_9PIPI</name>
<dbReference type="InterPro" id="IPR027417">
    <property type="entry name" value="P-loop_NTPase"/>
</dbReference>
<dbReference type="PANTHER" id="PTHR14647">
    <property type="entry name" value="GALACTOSE-3-O-SULFOTRANSFERASE"/>
    <property type="match status" value="1"/>
</dbReference>
<comment type="similarity">
    <text evidence="2">Belongs to the galactose-3-O-sulfotransferase family.</text>
</comment>
<dbReference type="Pfam" id="PF06990">
    <property type="entry name" value="Gal-3-0_sulfotr"/>
    <property type="match status" value="1"/>
</dbReference>
<evidence type="ECO:0000256" key="7">
    <source>
        <dbReference type="ARBA" id="ARBA00023034"/>
    </source>
</evidence>
<dbReference type="OrthoDB" id="514299at2759"/>
<evidence type="ECO:0000313" key="11">
    <source>
        <dbReference type="Proteomes" id="UP000812440"/>
    </source>
</evidence>
<evidence type="ECO:0000256" key="8">
    <source>
        <dbReference type="ARBA" id="ARBA00023136"/>
    </source>
</evidence>
<keyword evidence="8" id="KW-0472">Membrane</keyword>
<keyword evidence="11" id="KW-1185">Reference proteome</keyword>
<evidence type="ECO:0000256" key="4">
    <source>
        <dbReference type="ARBA" id="ARBA00022692"/>
    </source>
</evidence>
<comment type="caution">
    <text evidence="10">The sequence shown here is derived from an EMBL/GenBank/DDBJ whole genome shotgun (WGS) entry which is preliminary data.</text>
</comment>
<dbReference type="Gene3D" id="3.40.50.300">
    <property type="entry name" value="P-loop containing nucleotide triphosphate hydrolases"/>
    <property type="match status" value="1"/>
</dbReference>
<evidence type="ECO:0008006" key="12">
    <source>
        <dbReference type="Google" id="ProtNLM"/>
    </source>
</evidence>
<dbReference type="InterPro" id="IPR009729">
    <property type="entry name" value="Gal-3-0_sulfotransfrase"/>
</dbReference>
<keyword evidence="6" id="KW-1133">Transmembrane helix</keyword>
<dbReference type="Proteomes" id="UP000812440">
    <property type="component" value="Unassembled WGS sequence"/>
</dbReference>
<keyword evidence="5" id="KW-0735">Signal-anchor</keyword>
<evidence type="ECO:0000256" key="6">
    <source>
        <dbReference type="ARBA" id="ARBA00022989"/>
    </source>
</evidence>
<comment type="subcellular location">
    <subcellularLocation>
        <location evidence="1">Golgi apparatus membrane</location>
        <topology evidence="1">Single-pass type II membrane protein</topology>
    </subcellularLocation>
</comment>
<reference evidence="10" key="1">
    <citation type="thesis" date="2020" institute="ProQuest LLC" country="789 East Eisenhower Parkway, Ann Arbor, MI, USA">
        <title>Comparative Genomics and Chromosome Evolution.</title>
        <authorList>
            <person name="Mudd A.B."/>
        </authorList>
    </citation>
    <scope>NUCLEOTIDE SEQUENCE</scope>
    <source>
        <strain evidence="10">Female2</strain>
        <tissue evidence="10">Blood</tissue>
    </source>
</reference>
<keyword evidence="9" id="KW-0325">Glycoprotein</keyword>
<dbReference type="GO" id="GO:0009247">
    <property type="term" value="P:glycolipid biosynthetic process"/>
    <property type="evidence" value="ECO:0007669"/>
    <property type="project" value="InterPro"/>
</dbReference>
<dbReference type="PANTHER" id="PTHR14647:SF90">
    <property type="entry name" value="GALACTOSE-3-O-SULFOTRANSFERASE 4 ISOFORM X1"/>
    <property type="match status" value="1"/>
</dbReference>
<organism evidence="10 11">
    <name type="scientific">Hymenochirus boettgeri</name>
    <name type="common">Congo dwarf clawed frog</name>
    <dbReference type="NCBI Taxonomy" id="247094"/>
    <lineage>
        <taxon>Eukaryota</taxon>
        <taxon>Metazoa</taxon>
        <taxon>Chordata</taxon>
        <taxon>Craniata</taxon>
        <taxon>Vertebrata</taxon>
        <taxon>Euteleostomi</taxon>
        <taxon>Amphibia</taxon>
        <taxon>Batrachia</taxon>
        <taxon>Anura</taxon>
        <taxon>Pipoidea</taxon>
        <taxon>Pipidae</taxon>
        <taxon>Pipinae</taxon>
        <taxon>Hymenochirus</taxon>
    </lineage>
</organism>
<evidence type="ECO:0000256" key="9">
    <source>
        <dbReference type="ARBA" id="ARBA00023180"/>
    </source>
</evidence>
<evidence type="ECO:0000256" key="1">
    <source>
        <dbReference type="ARBA" id="ARBA00004323"/>
    </source>
</evidence>
<keyword evidence="3" id="KW-0808">Transferase</keyword>
<keyword evidence="7" id="KW-0333">Golgi apparatus</keyword>
<dbReference type="EMBL" id="JAACNH010000135">
    <property type="protein sequence ID" value="KAG8431564.1"/>
    <property type="molecule type" value="Genomic_DNA"/>
</dbReference>
<dbReference type="GO" id="GO:0000139">
    <property type="term" value="C:Golgi membrane"/>
    <property type="evidence" value="ECO:0007669"/>
    <property type="project" value="UniProtKB-SubCell"/>
</dbReference>
<accession>A0A8T2IKC1</accession>
<sequence>YFPSVRCFSPPLPSSCQAKTHIVFLKIHKTAGSTVLNILHRYGDENSLTFALPISNDFNYVSYFHSNNVKGFTHYKRKSYDILCHHMRFNLREVKKVMPADSFYFTILRDPATMAESAFFYYRKACITFKNSPNLTAFIYNPSKYHQPNKLFNHYAHNLMWFDLGFNHNAPFTEDLASEGVRSVEKTFNLVLIAEYFDESMILLKEELCWELDDVVTFKLNSRAKPTQLEPEDIKRLRAWNALDWYLYVYFNQTFWDKVERFGRKKMNMEVTRLRKRRQQLAELCLEGMDPVGANQIQEKALKPYQPENLTILGWRVKNTLGPTAKARCVRMVTPELQYLYYLDTWHFHSNSIKLALHKWKEGLG</sequence>
<dbReference type="SUPFAM" id="SSF52540">
    <property type="entry name" value="P-loop containing nucleoside triphosphate hydrolases"/>
    <property type="match status" value="1"/>
</dbReference>
<evidence type="ECO:0000256" key="2">
    <source>
        <dbReference type="ARBA" id="ARBA00008124"/>
    </source>
</evidence>
<evidence type="ECO:0000256" key="5">
    <source>
        <dbReference type="ARBA" id="ARBA00022968"/>
    </source>
</evidence>
<feature type="non-terminal residue" evidence="10">
    <location>
        <position position="365"/>
    </location>
</feature>
<gene>
    <name evidence="10" type="ORF">GDO86_018164</name>
</gene>
<keyword evidence="4" id="KW-0812">Transmembrane</keyword>
<evidence type="ECO:0000256" key="3">
    <source>
        <dbReference type="ARBA" id="ARBA00022679"/>
    </source>
</evidence>
<proteinExistence type="inferred from homology"/>